<dbReference type="PANTHER" id="PTHR24161:SF85">
    <property type="entry name" value="PALMITOYLTRANSFERASE HIP14"/>
    <property type="match status" value="1"/>
</dbReference>
<dbReference type="GeneID" id="17251378"/>
<evidence type="ECO:0000313" key="5">
    <source>
        <dbReference type="Proteomes" id="UP000013827"/>
    </source>
</evidence>
<accession>A0A0D3I2K6</accession>
<reference evidence="4" key="2">
    <citation type="submission" date="2024-10" db="UniProtKB">
        <authorList>
            <consortium name="EnsemblProtists"/>
        </authorList>
    </citation>
    <scope>IDENTIFICATION</scope>
</reference>
<dbReference type="PROSITE" id="PS50297">
    <property type="entry name" value="ANK_REP_REGION"/>
    <property type="match status" value="1"/>
</dbReference>
<evidence type="ECO:0000256" key="2">
    <source>
        <dbReference type="ARBA" id="ARBA00023043"/>
    </source>
</evidence>
<evidence type="ECO:0000313" key="4">
    <source>
        <dbReference type="EnsemblProtists" id="EOD05491"/>
    </source>
</evidence>
<dbReference type="AlphaFoldDB" id="A0A0D3I2K6"/>
<dbReference type="Gene3D" id="1.25.40.20">
    <property type="entry name" value="Ankyrin repeat-containing domain"/>
    <property type="match status" value="1"/>
</dbReference>
<dbReference type="Pfam" id="PF00023">
    <property type="entry name" value="Ank"/>
    <property type="match status" value="1"/>
</dbReference>
<dbReference type="InterPro" id="IPR002110">
    <property type="entry name" value="Ankyrin_rpt"/>
</dbReference>
<name>A0A0D3I2K6_EMIH1</name>
<organism evidence="4 5">
    <name type="scientific">Emiliania huxleyi (strain CCMP1516)</name>
    <dbReference type="NCBI Taxonomy" id="280463"/>
    <lineage>
        <taxon>Eukaryota</taxon>
        <taxon>Haptista</taxon>
        <taxon>Haptophyta</taxon>
        <taxon>Prymnesiophyceae</taxon>
        <taxon>Isochrysidales</taxon>
        <taxon>Noelaerhabdaceae</taxon>
        <taxon>Emiliania</taxon>
    </lineage>
</organism>
<feature type="repeat" description="ANK" evidence="3">
    <location>
        <begin position="182"/>
        <end position="214"/>
    </location>
</feature>
<dbReference type="SMART" id="SM00248">
    <property type="entry name" value="ANK"/>
    <property type="match status" value="1"/>
</dbReference>
<dbReference type="PaxDb" id="2903-EOD05491"/>
<keyword evidence="5" id="KW-1185">Reference proteome</keyword>
<protein>
    <submittedName>
        <fullName evidence="4">Uncharacterized protein</fullName>
    </submittedName>
</protein>
<dbReference type="RefSeq" id="XP_005757920.1">
    <property type="nucleotide sequence ID" value="XM_005757863.1"/>
</dbReference>
<dbReference type="SUPFAM" id="SSF48403">
    <property type="entry name" value="Ankyrin repeat"/>
    <property type="match status" value="1"/>
</dbReference>
<dbReference type="KEGG" id="ehx:EMIHUDRAFT_448684"/>
<dbReference type="HOGENOM" id="CLU_1083529_0_0_1"/>
<proteinExistence type="predicted"/>
<keyword evidence="1" id="KW-0677">Repeat</keyword>
<dbReference type="InterPro" id="IPR036770">
    <property type="entry name" value="Ankyrin_rpt-contain_sf"/>
</dbReference>
<sequence length="257" mass="27701">MRPTALADVGSLASLAARPGDGSIANDQATSMVLSARERSCSVQSDSDSGSSCTTEYSWRRQVIEYPWAEPSFTVRSALLAPSSSPVTVYAPLPVPDAKRIACGQRGLSLFAALGHHQRLGEALNVAVVVSTQVYEGVSPLSLHAALNQPTQLKREISEIKREISEIERQPRRIPSQRDCDGDRTPLHWAAARGNSHCAALLVAAGADVLATDRAGLTPASLAFSLRQWSTYAFLAEREREAGEARSSRQECEDDDV</sequence>
<evidence type="ECO:0000256" key="3">
    <source>
        <dbReference type="PROSITE-ProRule" id="PRU00023"/>
    </source>
</evidence>
<dbReference type="PANTHER" id="PTHR24161">
    <property type="entry name" value="ANK_REP_REGION DOMAIN-CONTAINING PROTEIN-RELATED"/>
    <property type="match status" value="1"/>
</dbReference>
<dbReference type="PROSITE" id="PS50088">
    <property type="entry name" value="ANK_REPEAT"/>
    <property type="match status" value="1"/>
</dbReference>
<dbReference type="Proteomes" id="UP000013827">
    <property type="component" value="Unassembled WGS sequence"/>
</dbReference>
<reference evidence="5" key="1">
    <citation type="journal article" date="2013" name="Nature">
        <title>Pan genome of the phytoplankton Emiliania underpins its global distribution.</title>
        <authorList>
            <person name="Read B.A."/>
            <person name="Kegel J."/>
            <person name="Klute M.J."/>
            <person name="Kuo A."/>
            <person name="Lefebvre S.C."/>
            <person name="Maumus F."/>
            <person name="Mayer C."/>
            <person name="Miller J."/>
            <person name="Monier A."/>
            <person name="Salamov A."/>
            <person name="Young J."/>
            <person name="Aguilar M."/>
            <person name="Claverie J.M."/>
            <person name="Frickenhaus S."/>
            <person name="Gonzalez K."/>
            <person name="Herman E.K."/>
            <person name="Lin Y.C."/>
            <person name="Napier J."/>
            <person name="Ogata H."/>
            <person name="Sarno A.F."/>
            <person name="Shmutz J."/>
            <person name="Schroeder D."/>
            <person name="de Vargas C."/>
            <person name="Verret F."/>
            <person name="von Dassow P."/>
            <person name="Valentin K."/>
            <person name="Van de Peer Y."/>
            <person name="Wheeler G."/>
            <person name="Dacks J.B."/>
            <person name="Delwiche C.F."/>
            <person name="Dyhrman S.T."/>
            <person name="Glockner G."/>
            <person name="John U."/>
            <person name="Richards T."/>
            <person name="Worden A.Z."/>
            <person name="Zhang X."/>
            <person name="Grigoriev I.V."/>
            <person name="Allen A.E."/>
            <person name="Bidle K."/>
            <person name="Borodovsky M."/>
            <person name="Bowler C."/>
            <person name="Brownlee C."/>
            <person name="Cock J.M."/>
            <person name="Elias M."/>
            <person name="Gladyshev V.N."/>
            <person name="Groth M."/>
            <person name="Guda C."/>
            <person name="Hadaegh A."/>
            <person name="Iglesias-Rodriguez M.D."/>
            <person name="Jenkins J."/>
            <person name="Jones B.M."/>
            <person name="Lawson T."/>
            <person name="Leese F."/>
            <person name="Lindquist E."/>
            <person name="Lobanov A."/>
            <person name="Lomsadze A."/>
            <person name="Malik S.B."/>
            <person name="Marsh M.E."/>
            <person name="Mackinder L."/>
            <person name="Mock T."/>
            <person name="Mueller-Roeber B."/>
            <person name="Pagarete A."/>
            <person name="Parker M."/>
            <person name="Probert I."/>
            <person name="Quesneville H."/>
            <person name="Raines C."/>
            <person name="Rensing S.A."/>
            <person name="Riano-Pachon D.M."/>
            <person name="Richier S."/>
            <person name="Rokitta S."/>
            <person name="Shiraiwa Y."/>
            <person name="Soanes D.M."/>
            <person name="van der Giezen M."/>
            <person name="Wahlund T.M."/>
            <person name="Williams B."/>
            <person name="Wilson W."/>
            <person name="Wolfe G."/>
            <person name="Wurch L.L."/>
        </authorList>
    </citation>
    <scope>NUCLEOTIDE SEQUENCE</scope>
</reference>
<keyword evidence="2 3" id="KW-0040">ANK repeat</keyword>
<evidence type="ECO:0000256" key="1">
    <source>
        <dbReference type="ARBA" id="ARBA00022737"/>
    </source>
</evidence>
<dbReference type="EnsemblProtists" id="EOD05491">
    <property type="protein sequence ID" value="EOD05491"/>
    <property type="gene ID" value="EMIHUDRAFT_448684"/>
</dbReference>